<keyword evidence="2" id="KW-0812">Transmembrane</keyword>
<accession>A0A238YYI8</accession>
<proteinExistence type="predicted"/>
<keyword evidence="4" id="KW-1185">Reference proteome</keyword>
<dbReference type="EMBL" id="FZOC01000002">
    <property type="protein sequence ID" value="SNR76052.1"/>
    <property type="molecule type" value="Genomic_DNA"/>
</dbReference>
<evidence type="ECO:0000256" key="1">
    <source>
        <dbReference type="SAM" id="MobiDB-lite"/>
    </source>
</evidence>
<keyword evidence="2" id="KW-0472">Membrane</keyword>
<keyword evidence="2" id="KW-1133">Transmembrane helix</keyword>
<dbReference type="Pfam" id="PF12669">
    <property type="entry name" value="FeoB_associated"/>
    <property type="match status" value="1"/>
</dbReference>
<evidence type="ECO:0000313" key="3">
    <source>
        <dbReference type="EMBL" id="SNR76052.1"/>
    </source>
</evidence>
<dbReference type="Proteomes" id="UP000198324">
    <property type="component" value="Unassembled WGS sequence"/>
</dbReference>
<evidence type="ECO:0000256" key="2">
    <source>
        <dbReference type="SAM" id="Phobius"/>
    </source>
</evidence>
<reference evidence="3 4" key="1">
    <citation type="submission" date="2017-06" db="EMBL/GenBank/DDBJ databases">
        <authorList>
            <person name="Kim H.J."/>
            <person name="Triplett B.A."/>
        </authorList>
    </citation>
    <scope>NUCLEOTIDE SEQUENCE [LARGE SCALE GENOMIC DNA]</scope>
    <source>
        <strain evidence="3 4">DSM 13116</strain>
    </source>
</reference>
<dbReference type="RefSeq" id="WP_179216892.1">
    <property type="nucleotide sequence ID" value="NZ_FZOC01000002.1"/>
</dbReference>
<dbReference type="AlphaFoldDB" id="A0A238YYI8"/>
<organism evidence="3 4">
    <name type="scientific">Humidesulfovibrio mexicanus</name>
    <dbReference type="NCBI Taxonomy" id="147047"/>
    <lineage>
        <taxon>Bacteria</taxon>
        <taxon>Pseudomonadati</taxon>
        <taxon>Thermodesulfobacteriota</taxon>
        <taxon>Desulfovibrionia</taxon>
        <taxon>Desulfovibrionales</taxon>
        <taxon>Desulfovibrionaceae</taxon>
        <taxon>Humidesulfovibrio</taxon>
    </lineage>
</organism>
<evidence type="ECO:0000313" key="4">
    <source>
        <dbReference type="Proteomes" id="UP000198324"/>
    </source>
</evidence>
<protein>
    <submittedName>
        <fullName evidence="3">Virus attachment protein p12 family</fullName>
    </submittedName>
</protein>
<feature type="region of interest" description="Disordered" evidence="1">
    <location>
        <begin position="46"/>
        <end position="69"/>
    </location>
</feature>
<feature type="transmembrane region" description="Helical" evidence="2">
    <location>
        <begin position="6"/>
        <end position="22"/>
    </location>
</feature>
<name>A0A238YYI8_9BACT</name>
<gene>
    <name evidence="3" type="ORF">SAMN04488503_1092</name>
</gene>
<sequence>MWQDILVYVIVGVAAAMVLWRFSRKFTGKSQGCDGGCSGCASCPSAGAQGQKDKNGLKMSNRPGGGCCG</sequence>